<dbReference type="AlphaFoldDB" id="A0ABD0J2V4"/>
<feature type="non-terminal residue" evidence="2">
    <location>
        <position position="127"/>
    </location>
</feature>
<evidence type="ECO:0000256" key="1">
    <source>
        <dbReference type="SAM" id="Phobius"/>
    </source>
</evidence>
<keyword evidence="1" id="KW-0472">Membrane</keyword>
<evidence type="ECO:0000313" key="2">
    <source>
        <dbReference type="EMBL" id="KAK7453586.1"/>
    </source>
</evidence>
<keyword evidence="1" id="KW-1133">Transmembrane helix</keyword>
<dbReference type="EMBL" id="JACVVK020000708">
    <property type="protein sequence ID" value="KAK7453586.1"/>
    <property type="molecule type" value="Genomic_DNA"/>
</dbReference>
<feature type="non-terminal residue" evidence="2">
    <location>
        <position position="1"/>
    </location>
</feature>
<comment type="caution">
    <text evidence="2">The sequence shown here is derived from an EMBL/GenBank/DDBJ whole genome shotgun (WGS) entry which is preliminary data.</text>
</comment>
<gene>
    <name evidence="2" type="ORF">BaRGS_00039625</name>
</gene>
<feature type="transmembrane region" description="Helical" evidence="1">
    <location>
        <begin position="16"/>
        <end position="36"/>
    </location>
</feature>
<keyword evidence="1" id="KW-0812">Transmembrane</keyword>
<evidence type="ECO:0000313" key="3">
    <source>
        <dbReference type="Proteomes" id="UP001519460"/>
    </source>
</evidence>
<organism evidence="2 3">
    <name type="scientific">Batillaria attramentaria</name>
    <dbReference type="NCBI Taxonomy" id="370345"/>
    <lineage>
        <taxon>Eukaryota</taxon>
        <taxon>Metazoa</taxon>
        <taxon>Spiralia</taxon>
        <taxon>Lophotrochozoa</taxon>
        <taxon>Mollusca</taxon>
        <taxon>Gastropoda</taxon>
        <taxon>Caenogastropoda</taxon>
        <taxon>Sorbeoconcha</taxon>
        <taxon>Cerithioidea</taxon>
        <taxon>Batillariidae</taxon>
        <taxon>Batillaria</taxon>
    </lineage>
</organism>
<dbReference type="Proteomes" id="UP001519460">
    <property type="component" value="Unassembled WGS sequence"/>
</dbReference>
<reference evidence="2 3" key="1">
    <citation type="journal article" date="2023" name="Sci. Data">
        <title>Genome assembly of the Korean intertidal mud-creeper Batillaria attramentaria.</title>
        <authorList>
            <person name="Patra A.K."/>
            <person name="Ho P.T."/>
            <person name="Jun S."/>
            <person name="Lee S.J."/>
            <person name="Kim Y."/>
            <person name="Won Y.J."/>
        </authorList>
    </citation>
    <scope>NUCLEOTIDE SEQUENCE [LARGE SCALE GENOMIC DNA]</scope>
    <source>
        <strain evidence="2">Wonlab-2016</strain>
    </source>
</reference>
<sequence>DVVQYLGGFGGYQKRVFVLLCIPIMSIAIQTLMSVFSLNMPDHRCAVPELPNDTYIEQGEGHSYLLNLSIPWATDDDGLPLRSQCFLYRNRNKTESAGQQVLANRSTVSCDDWVFDHSTFTSTFTEE</sequence>
<accession>A0ABD0J2V4</accession>
<name>A0ABD0J2V4_9CAEN</name>
<proteinExistence type="predicted"/>
<keyword evidence="3" id="KW-1185">Reference proteome</keyword>
<protein>
    <submittedName>
        <fullName evidence="2">Uncharacterized protein</fullName>
    </submittedName>
</protein>